<comment type="caution">
    <text evidence="3">The sequence shown here is derived from an EMBL/GenBank/DDBJ whole genome shotgun (WGS) entry which is preliminary data.</text>
</comment>
<accession>A0A9P4J5I4</accession>
<feature type="transmembrane region" description="Helical" evidence="1">
    <location>
        <begin position="544"/>
        <end position="563"/>
    </location>
</feature>
<keyword evidence="1" id="KW-0472">Membrane</keyword>
<organism evidence="3 4">
    <name type="scientific">Myriangium duriaei CBS 260.36</name>
    <dbReference type="NCBI Taxonomy" id="1168546"/>
    <lineage>
        <taxon>Eukaryota</taxon>
        <taxon>Fungi</taxon>
        <taxon>Dikarya</taxon>
        <taxon>Ascomycota</taxon>
        <taxon>Pezizomycotina</taxon>
        <taxon>Dothideomycetes</taxon>
        <taxon>Dothideomycetidae</taxon>
        <taxon>Myriangiales</taxon>
        <taxon>Myriangiaceae</taxon>
        <taxon>Myriangium</taxon>
    </lineage>
</organism>
<feature type="transmembrane region" description="Helical" evidence="1">
    <location>
        <begin position="192"/>
        <end position="212"/>
    </location>
</feature>
<keyword evidence="1" id="KW-1133">Transmembrane helix</keyword>
<dbReference type="EMBL" id="ML996085">
    <property type="protein sequence ID" value="KAF2153580.1"/>
    <property type="molecule type" value="Genomic_DNA"/>
</dbReference>
<feature type="transmembrane region" description="Helical" evidence="1">
    <location>
        <begin position="583"/>
        <end position="602"/>
    </location>
</feature>
<dbReference type="AlphaFoldDB" id="A0A9P4J5I4"/>
<reference evidence="3" key="1">
    <citation type="journal article" date="2020" name="Stud. Mycol.">
        <title>101 Dothideomycetes genomes: a test case for predicting lifestyles and emergence of pathogens.</title>
        <authorList>
            <person name="Haridas S."/>
            <person name="Albert R."/>
            <person name="Binder M."/>
            <person name="Bloem J."/>
            <person name="Labutti K."/>
            <person name="Salamov A."/>
            <person name="Andreopoulos B."/>
            <person name="Baker S."/>
            <person name="Barry K."/>
            <person name="Bills G."/>
            <person name="Bluhm B."/>
            <person name="Cannon C."/>
            <person name="Castanera R."/>
            <person name="Culley D."/>
            <person name="Daum C."/>
            <person name="Ezra D."/>
            <person name="Gonzalez J."/>
            <person name="Henrissat B."/>
            <person name="Kuo A."/>
            <person name="Liang C."/>
            <person name="Lipzen A."/>
            <person name="Lutzoni F."/>
            <person name="Magnuson J."/>
            <person name="Mondo S."/>
            <person name="Nolan M."/>
            <person name="Ohm R."/>
            <person name="Pangilinan J."/>
            <person name="Park H.-J."/>
            <person name="Ramirez L."/>
            <person name="Alfaro M."/>
            <person name="Sun H."/>
            <person name="Tritt A."/>
            <person name="Yoshinaga Y."/>
            <person name="Zwiers L.-H."/>
            <person name="Turgeon B."/>
            <person name="Goodwin S."/>
            <person name="Spatafora J."/>
            <person name="Crous P."/>
            <person name="Grigoriev I."/>
        </authorList>
    </citation>
    <scope>NUCLEOTIDE SEQUENCE</scope>
    <source>
        <strain evidence="3">CBS 260.36</strain>
    </source>
</reference>
<feature type="transmembrane region" description="Helical" evidence="1">
    <location>
        <begin position="403"/>
        <end position="425"/>
    </location>
</feature>
<keyword evidence="1" id="KW-0812">Transmembrane</keyword>
<feature type="transmembrane region" description="Helical" evidence="1">
    <location>
        <begin position="622"/>
        <end position="644"/>
    </location>
</feature>
<evidence type="ECO:0000313" key="3">
    <source>
        <dbReference type="EMBL" id="KAF2153580.1"/>
    </source>
</evidence>
<feature type="transmembrane region" description="Helical" evidence="1">
    <location>
        <begin position="233"/>
        <end position="253"/>
    </location>
</feature>
<protein>
    <recommendedName>
        <fullName evidence="2">Acyltransferase 3 domain-containing protein</fullName>
    </recommendedName>
</protein>
<feature type="transmembrane region" description="Helical" evidence="1">
    <location>
        <begin position="321"/>
        <end position="341"/>
    </location>
</feature>
<sequence length="664" mass="74171">MDGLSRGQPLKRSGPGPWLLPANYCAGRPPTPTETFFNQWRPSTLVDTRCAAPAIRRKASGVCCELTSSGAICTPLSIATAECSVWPRFHRPGCRLRDLGSRLMYSQVFSVSCISAISVFKHCLFIPSEFLSHTGTFITLTMGYFDDDDLAFKEDIGLLSETSSHLTRLQKIKVFLSAHIYRLRHGHSYKSFLGFLRVMALATLRFFVPSFLTKSSNAEATNKLAVIDGLRGIACLLVFNTHLMIILLSYLTWSGSWNGHHLLYQLPFFRLMCAGKSMVYIFWTIAGYTASLKPLSQLRKSETAGFHKSLSSSLVRRGFRLYLPPFASTMLIGAMIGTGMLTPAWNVRYSKIHDQVNFYQLAEELAQKRAGVFGQTWIALQAGMSMLNIFETHTDTSPKFYDSHLWCISIQYRMTLMVTLGLLAASRMTHRYRTPFLGALMLYSIFVSKKGEMTTHFAGVFLAEIDTRAAANKQTLPSGAEKLDRPGRRWNRPIFRRFAYSAVFILGCFLASAANAQVDTQLIIGSMIKKSPYFFNTLLGGNDNYIAIGAVLLTYGVIHCELVHKLFNSRIALYLGKISYSMYLVHGVVLKLTVWSLLPQLYKMVGTAGPASHHSVTGGQLFAIWSVATLISLPVTVWLSDVFFRGVEMQASKLEFLVDRKVSS</sequence>
<dbReference type="InterPro" id="IPR002656">
    <property type="entry name" value="Acyl_transf_3_dom"/>
</dbReference>
<evidence type="ECO:0000259" key="2">
    <source>
        <dbReference type="Pfam" id="PF01757"/>
    </source>
</evidence>
<dbReference type="OrthoDB" id="5819582at2759"/>
<dbReference type="Pfam" id="PF01757">
    <property type="entry name" value="Acyl_transf_3"/>
    <property type="match status" value="1"/>
</dbReference>
<dbReference type="Proteomes" id="UP000799439">
    <property type="component" value="Unassembled WGS sequence"/>
</dbReference>
<gene>
    <name evidence="3" type="ORF">K461DRAFT_278388</name>
</gene>
<dbReference type="PANTHER" id="PTHR23028">
    <property type="entry name" value="ACETYLTRANSFERASE"/>
    <property type="match status" value="1"/>
</dbReference>
<keyword evidence="4" id="KW-1185">Reference proteome</keyword>
<evidence type="ECO:0000256" key="1">
    <source>
        <dbReference type="SAM" id="Phobius"/>
    </source>
</evidence>
<evidence type="ECO:0000313" key="4">
    <source>
        <dbReference type="Proteomes" id="UP000799439"/>
    </source>
</evidence>
<proteinExistence type="predicted"/>
<feature type="domain" description="Acyltransferase 3" evidence="2">
    <location>
        <begin position="227"/>
        <end position="639"/>
    </location>
</feature>
<dbReference type="GO" id="GO:0016747">
    <property type="term" value="F:acyltransferase activity, transferring groups other than amino-acyl groups"/>
    <property type="evidence" value="ECO:0007669"/>
    <property type="project" value="InterPro"/>
</dbReference>
<dbReference type="PANTHER" id="PTHR23028:SF134">
    <property type="entry name" value="PUTATIVE (AFU_ORTHOLOGUE AFUA_4G08520)-RELATED"/>
    <property type="match status" value="1"/>
</dbReference>
<dbReference type="InterPro" id="IPR050879">
    <property type="entry name" value="Acyltransferase_3"/>
</dbReference>
<feature type="transmembrane region" description="Helical" evidence="1">
    <location>
        <begin position="498"/>
        <end position="524"/>
    </location>
</feature>
<feature type="transmembrane region" description="Helical" evidence="1">
    <location>
        <begin position="268"/>
        <end position="290"/>
    </location>
</feature>
<name>A0A9P4J5I4_9PEZI</name>